<organism evidence="1 2">
    <name type="scientific">Sporichthya brevicatena</name>
    <dbReference type="NCBI Taxonomy" id="171442"/>
    <lineage>
        <taxon>Bacteria</taxon>
        <taxon>Bacillati</taxon>
        <taxon>Actinomycetota</taxon>
        <taxon>Actinomycetes</taxon>
        <taxon>Sporichthyales</taxon>
        <taxon>Sporichthyaceae</taxon>
        <taxon>Sporichthya</taxon>
    </lineage>
</organism>
<accession>A0ABP3S788</accession>
<dbReference type="PANTHER" id="PTHR34861:SF10">
    <property type="entry name" value="CYCLASE"/>
    <property type="match status" value="1"/>
</dbReference>
<dbReference type="InterPro" id="IPR007325">
    <property type="entry name" value="KFase/CYL"/>
</dbReference>
<dbReference type="PANTHER" id="PTHR34861">
    <property type="match status" value="1"/>
</dbReference>
<proteinExistence type="predicted"/>
<sequence>MVERVSDARMDALFEKVKNWGRWGDDDERGTLNLLTPEHTARAARNVVGRTVNCGRVLPVAPSVENPVPAQHMMILAGDARHGTGVPGAEACIDYIGLAFHGLGVSHLDALCHVFHEGVMYNGRPASDVMSTGATRNSVMAMAGGVASRGVLLDIPRTRGVDWLEPGDGVTPDDLDAACEAQGVQVGPGDILLVSTGRDARREAEGPWDPGHGLAGLDGECVPWLAERDIAMLGCDGANDIMPPNTNRWPLPIHVCCLVAMGVHLLDNLDLSGLAAVCEEERRWEFLFTVSPLQIQGGTGSPVNPVAVV</sequence>
<protein>
    <submittedName>
        <fullName evidence="1">Cyclase family protein</fullName>
    </submittedName>
</protein>
<gene>
    <name evidence="1" type="ORF">GCM10009547_34380</name>
</gene>
<dbReference type="Gene3D" id="3.50.30.50">
    <property type="entry name" value="Putative cyclase"/>
    <property type="match status" value="1"/>
</dbReference>
<dbReference type="Proteomes" id="UP001500957">
    <property type="component" value="Unassembled WGS sequence"/>
</dbReference>
<dbReference type="EMBL" id="BAAAHE010000030">
    <property type="protein sequence ID" value="GAA0627898.1"/>
    <property type="molecule type" value="Genomic_DNA"/>
</dbReference>
<comment type="caution">
    <text evidence="1">The sequence shown here is derived from an EMBL/GenBank/DDBJ whole genome shotgun (WGS) entry which is preliminary data.</text>
</comment>
<name>A0ABP3S788_9ACTN</name>
<evidence type="ECO:0000313" key="2">
    <source>
        <dbReference type="Proteomes" id="UP001500957"/>
    </source>
</evidence>
<dbReference type="RefSeq" id="WP_344606977.1">
    <property type="nucleotide sequence ID" value="NZ_BAAAHE010000030.1"/>
</dbReference>
<evidence type="ECO:0000313" key="1">
    <source>
        <dbReference type="EMBL" id="GAA0627898.1"/>
    </source>
</evidence>
<reference evidence="2" key="1">
    <citation type="journal article" date="2019" name="Int. J. Syst. Evol. Microbiol.">
        <title>The Global Catalogue of Microorganisms (GCM) 10K type strain sequencing project: providing services to taxonomists for standard genome sequencing and annotation.</title>
        <authorList>
            <consortium name="The Broad Institute Genomics Platform"/>
            <consortium name="The Broad Institute Genome Sequencing Center for Infectious Disease"/>
            <person name="Wu L."/>
            <person name="Ma J."/>
        </authorList>
    </citation>
    <scope>NUCLEOTIDE SEQUENCE [LARGE SCALE GENOMIC DNA]</scope>
    <source>
        <strain evidence="2">JCM 10671</strain>
    </source>
</reference>
<dbReference type="InterPro" id="IPR037175">
    <property type="entry name" value="KFase_sf"/>
</dbReference>
<keyword evidence="2" id="KW-1185">Reference proteome</keyword>
<dbReference type="Pfam" id="PF04199">
    <property type="entry name" value="Cyclase"/>
    <property type="match status" value="1"/>
</dbReference>
<dbReference type="SUPFAM" id="SSF102198">
    <property type="entry name" value="Putative cyclase"/>
    <property type="match status" value="1"/>
</dbReference>